<dbReference type="SUPFAM" id="SSF55785">
    <property type="entry name" value="PYP-like sensor domain (PAS domain)"/>
    <property type="match status" value="1"/>
</dbReference>
<keyword evidence="1" id="KW-0812">Transmembrane</keyword>
<accession>A0A2K8L009</accession>
<dbReference type="RefSeq" id="WP_100277402.1">
    <property type="nucleotide sequence ID" value="NZ_CP018799.1"/>
</dbReference>
<dbReference type="EMBL" id="CP018799">
    <property type="protein sequence ID" value="ATX79519.1"/>
    <property type="molecule type" value="Genomic_DNA"/>
</dbReference>
<dbReference type="InterPro" id="IPR013767">
    <property type="entry name" value="PAS_fold"/>
</dbReference>
<keyword evidence="1" id="KW-1133">Transmembrane helix</keyword>
<reference evidence="5 6" key="1">
    <citation type="submission" date="2016-12" db="EMBL/GenBank/DDBJ databases">
        <title>Isolation and genomic insights into novel planktonic Zetaproteobacteria from stratified waters of the Chesapeake Bay.</title>
        <authorList>
            <person name="McAllister S.M."/>
            <person name="Kato S."/>
            <person name="Chan C.S."/>
            <person name="Chiu B.K."/>
            <person name="Field E.K."/>
        </authorList>
    </citation>
    <scope>NUCLEOTIDE SEQUENCE [LARGE SCALE GENOMIC DNA]</scope>
    <source>
        <strain evidence="5 6">CP-5</strain>
    </source>
</reference>
<dbReference type="Gene3D" id="6.10.340.10">
    <property type="match status" value="1"/>
</dbReference>
<dbReference type="SMART" id="SM00091">
    <property type="entry name" value="PAS"/>
    <property type="match status" value="1"/>
</dbReference>
<dbReference type="InterPro" id="IPR000014">
    <property type="entry name" value="PAS"/>
</dbReference>
<keyword evidence="1" id="KW-0472">Membrane</keyword>
<dbReference type="PANTHER" id="PTHR44757:SF2">
    <property type="entry name" value="BIOFILM ARCHITECTURE MAINTENANCE PROTEIN MBAA"/>
    <property type="match status" value="1"/>
</dbReference>
<dbReference type="CDD" id="cd06225">
    <property type="entry name" value="HAMP"/>
    <property type="match status" value="1"/>
</dbReference>
<dbReference type="PROSITE" id="PS50885">
    <property type="entry name" value="HAMP"/>
    <property type="match status" value="1"/>
</dbReference>
<evidence type="ECO:0000256" key="1">
    <source>
        <dbReference type="SAM" id="Phobius"/>
    </source>
</evidence>
<evidence type="ECO:0000259" key="4">
    <source>
        <dbReference type="PROSITE" id="PS50885"/>
    </source>
</evidence>
<dbReference type="GO" id="GO:0007165">
    <property type="term" value="P:signal transduction"/>
    <property type="evidence" value="ECO:0007669"/>
    <property type="project" value="InterPro"/>
</dbReference>
<dbReference type="Gene3D" id="3.30.450.20">
    <property type="entry name" value="PAS domain"/>
    <property type="match status" value="2"/>
</dbReference>
<dbReference type="InterPro" id="IPR000700">
    <property type="entry name" value="PAS-assoc_C"/>
</dbReference>
<feature type="domain" description="PAC" evidence="3">
    <location>
        <begin position="396"/>
        <end position="450"/>
    </location>
</feature>
<name>A0A2K8L009_MARES</name>
<gene>
    <name evidence="5" type="ORF">Ga0123461_1100</name>
</gene>
<keyword evidence="6" id="KW-1185">Reference proteome</keyword>
<dbReference type="SMART" id="SM00304">
    <property type="entry name" value="HAMP"/>
    <property type="match status" value="1"/>
</dbReference>
<dbReference type="CDD" id="cd00130">
    <property type="entry name" value="PAS"/>
    <property type="match status" value="1"/>
</dbReference>
<dbReference type="Pfam" id="PF00989">
    <property type="entry name" value="PAS"/>
    <property type="match status" value="1"/>
</dbReference>
<feature type="domain" description="HAMP" evidence="4">
    <location>
        <begin position="255"/>
        <end position="307"/>
    </location>
</feature>
<proteinExistence type="predicted"/>
<dbReference type="OrthoDB" id="1931120at2"/>
<sequence>MSAESSSDPFIVKHLTNRVAAFLKQQQILFPGMYGEIFLTNRFGVMVASTGKLTTLAHADKYWWKAAFDKGDGKIFFDDRGFDTSVGGYVLGVVVPIYQGGEIIGLMKANINILGPIRTLIDSIKLKHEISAKLVRSNGLIVYEKGVEPLSAKVDQSFIGCVGSHVTVSLIDSGSGAIVACTPVAVTIESESSGFGGKGQSVDQLKGNIDETWSVLLSEEADIALAAAHETAKALIVVGLLIVFFSALLAWILGRIAARPLVILSDVAKAIGEGALETRAPEGAADEIGKLAGSVNKMAINLQETMASRDELKHEIELRKKAEESLRLLSSSVEQAREAISITDRHGIIEYVNRAFTLVTGYGAEEIIGKNHNILSSGTHDAHFYRHMWETISSGRAWQGRIVDRKKDGSLYPAMMTVSPIADETGETTHFVGIQQSLKEHEEMESQLRHAQKMEALGTLIGGIAHDFKITGHNSQAVFTKLSRLAFC</sequence>
<dbReference type="Gene3D" id="1.10.287.130">
    <property type="match status" value="1"/>
</dbReference>
<feature type="transmembrane region" description="Helical" evidence="1">
    <location>
        <begin position="234"/>
        <end position="254"/>
    </location>
</feature>
<dbReference type="GO" id="GO:0006355">
    <property type="term" value="P:regulation of DNA-templated transcription"/>
    <property type="evidence" value="ECO:0007669"/>
    <property type="project" value="InterPro"/>
</dbReference>
<evidence type="ECO:0000313" key="5">
    <source>
        <dbReference type="EMBL" id="ATX79519.1"/>
    </source>
</evidence>
<dbReference type="InterPro" id="IPR052155">
    <property type="entry name" value="Biofilm_reg_signaling"/>
</dbReference>
<organism evidence="5 6">
    <name type="scientific">Mariprofundus aestuarium</name>
    <dbReference type="NCBI Taxonomy" id="1921086"/>
    <lineage>
        <taxon>Bacteria</taxon>
        <taxon>Pseudomonadati</taxon>
        <taxon>Pseudomonadota</taxon>
        <taxon>Candidatius Mariprofundia</taxon>
        <taxon>Mariprofundales</taxon>
        <taxon>Mariprofundaceae</taxon>
        <taxon>Mariprofundus</taxon>
    </lineage>
</organism>
<feature type="domain" description="PAS" evidence="2">
    <location>
        <begin position="325"/>
        <end position="371"/>
    </location>
</feature>
<dbReference type="PANTHER" id="PTHR44757">
    <property type="entry name" value="DIGUANYLATE CYCLASE DGCP"/>
    <property type="match status" value="1"/>
</dbReference>
<dbReference type="GO" id="GO:0016020">
    <property type="term" value="C:membrane"/>
    <property type="evidence" value="ECO:0007669"/>
    <property type="project" value="InterPro"/>
</dbReference>
<evidence type="ECO:0000259" key="2">
    <source>
        <dbReference type="PROSITE" id="PS50112"/>
    </source>
</evidence>
<evidence type="ECO:0000259" key="3">
    <source>
        <dbReference type="PROSITE" id="PS50113"/>
    </source>
</evidence>
<dbReference type="PROSITE" id="PS50113">
    <property type="entry name" value="PAC"/>
    <property type="match status" value="1"/>
</dbReference>
<dbReference type="PROSITE" id="PS50112">
    <property type="entry name" value="PAS"/>
    <property type="match status" value="1"/>
</dbReference>
<dbReference type="InterPro" id="IPR035965">
    <property type="entry name" value="PAS-like_dom_sf"/>
</dbReference>
<dbReference type="KEGG" id="maes:Ga0123461_1100"/>
<dbReference type="SMART" id="SM00086">
    <property type="entry name" value="PAC"/>
    <property type="match status" value="1"/>
</dbReference>
<dbReference type="InterPro" id="IPR001610">
    <property type="entry name" value="PAC"/>
</dbReference>
<dbReference type="NCBIfam" id="TIGR00229">
    <property type="entry name" value="sensory_box"/>
    <property type="match status" value="1"/>
</dbReference>
<evidence type="ECO:0000313" key="6">
    <source>
        <dbReference type="Proteomes" id="UP000231701"/>
    </source>
</evidence>
<protein>
    <submittedName>
        <fullName evidence="5">PAS domain S-box-containing protein</fullName>
    </submittedName>
</protein>
<dbReference type="InterPro" id="IPR003660">
    <property type="entry name" value="HAMP_dom"/>
</dbReference>
<dbReference type="Pfam" id="PF00672">
    <property type="entry name" value="HAMP"/>
    <property type="match status" value="1"/>
</dbReference>
<dbReference type="SUPFAM" id="SSF158472">
    <property type="entry name" value="HAMP domain-like"/>
    <property type="match status" value="1"/>
</dbReference>
<dbReference type="AlphaFoldDB" id="A0A2K8L009"/>
<dbReference type="Proteomes" id="UP000231701">
    <property type="component" value="Chromosome"/>
</dbReference>